<gene>
    <name evidence="9" type="ORF">PFISCL1PPCAC_16040</name>
</gene>
<keyword evidence="3 8" id="KW-0963">Cytoplasm</keyword>
<evidence type="ECO:0000256" key="8">
    <source>
        <dbReference type="RuleBase" id="RU365010"/>
    </source>
</evidence>
<evidence type="ECO:0000256" key="4">
    <source>
        <dbReference type="ARBA" id="ARBA00022701"/>
    </source>
</evidence>
<dbReference type="Proteomes" id="UP001432322">
    <property type="component" value="Unassembled WGS sequence"/>
</dbReference>
<reference evidence="9" key="1">
    <citation type="submission" date="2023-10" db="EMBL/GenBank/DDBJ databases">
        <title>Genome assembly of Pristionchus species.</title>
        <authorList>
            <person name="Yoshida K."/>
            <person name="Sommer R.J."/>
        </authorList>
    </citation>
    <scope>NUCLEOTIDE SEQUENCE</scope>
    <source>
        <strain evidence="9">RS5133</strain>
    </source>
</reference>
<dbReference type="PROSITE" id="PS01239">
    <property type="entry name" value="DYNEIN_LIGHT_1"/>
    <property type="match status" value="1"/>
</dbReference>
<dbReference type="SMART" id="SM01375">
    <property type="entry name" value="Dynein_light"/>
    <property type="match status" value="1"/>
</dbReference>
<evidence type="ECO:0000313" key="9">
    <source>
        <dbReference type="EMBL" id="GMT24743.1"/>
    </source>
</evidence>
<comment type="similarity">
    <text evidence="2 8">Belongs to the dynein light chain family.</text>
</comment>
<keyword evidence="5 8" id="KW-0243">Dynein</keyword>
<dbReference type="FunFam" id="3.30.740.10:FF:000006">
    <property type="entry name" value="Dynein light chain"/>
    <property type="match status" value="1"/>
</dbReference>
<keyword evidence="6 8" id="KW-0505">Motor protein</keyword>
<dbReference type="InterPro" id="IPR037177">
    <property type="entry name" value="DLC_sf"/>
</dbReference>
<dbReference type="Pfam" id="PF01221">
    <property type="entry name" value="Dynein_light"/>
    <property type="match status" value="1"/>
</dbReference>
<sequence>MENATEIKVEVKESDMEEPLVAAVLDIIRESMKQFTIDKEVATYIKERLDKEYATTWHVIVGRSFGSRVSYEMSHFLLVKCNNKVNIMLFKCGY</sequence>
<keyword evidence="10" id="KW-1185">Reference proteome</keyword>
<evidence type="ECO:0000256" key="3">
    <source>
        <dbReference type="ARBA" id="ARBA00022490"/>
    </source>
</evidence>
<dbReference type="GO" id="GO:0005874">
    <property type="term" value="C:microtubule"/>
    <property type="evidence" value="ECO:0007669"/>
    <property type="project" value="UniProtKB-KW"/>
</dbReference>
<name>A0AAV5W216_9BILA</name>
<evidence type="ECO:0000313" key="10">
    <source>
        <dbReference type="Proteomes" id="UP001432322"/>
    </source>
</evidence>
<dbReference type="GO" id="GO:0005868">
    <property type="term" value="C:cytoplasmic dynein complex"/>
    <property type="evidence" value="ECO:0007669"/>
    <property type="project" value="TreeGrafter"/>
</dbReference>
<evidence type="ECO:0000256" key="5">
    <source>
        <dbReference type="ARBA" id="ARBA00023017"/>
    </source>
</evidence>
<dbReference type="PANTHER" id="PTHR11886:SF55">
    <property type="entry name" value="DYNEIN LIGHT CHAIN 2, CYTOPLASMIC-RELATED"/>
    <property type="match status" value="1"/>
</dbReference>
<keyword evidence="4 8" id="KW-0493">Microtubule</keyword>
<evidence type="ECO:0000256" key="2">
    <source>
        <dbReference type="ARBA" id="ARBA00010156"/>
    </source>
</evidence>
<dbReference type="GO" id="GO:0045505">
    <property type="term" value="F:dynein intermediate chain binding"/>
    <property type="evidence" value="ECO:0007669"/>
    <property type="project" value="TreeGrafter"/>
</dbReference>
<accession>A0AAV5W216</accession>
<protein>
    <recommendedName>
        <fullName evidence="8">Dynein light chain</fullName>
    </recommendedName>
</protein>
<dbReference type="AlphaFoldDB" id="A0AAV5W216"/>
<evidence type="ECO:0000256" key="7">
    <source>
        <dbReference type="ARBA" id="ARBA00023212"/>
    </source>
</evidence>
<dbReference type="GO" id="GO:0007017">
    <property type="term" value="P:microtubule-based process"/>
    <property type="evidence" value="ECO:0007669"/>
    <property type="project" value="InterPro"/>
</dbReference>
<organism evidence="9 10">
    <name type="scientific">Pristionchus fissidentatus</name>
    <dbReference type="NCBI Taxonomy" id="1538716"/>
    <lineage>
        <taxon>Eukaryota</taxon>
        <taxon>Metazoa</taxon>
        <taxon>Ecdysozoa</taxon>
        <taxon>Nematoda</taxon>
        <taxon>Chromadorea</taxon>
        <taxon>Rhabditida</taxon>
        <taxon>Rhabditina</taxon>
        <taxon>Diplogasteromorpha</taxon>
        <taxon>Diplogasteroidea</taxon>
        <taxon>Neodiplogasteridae</taxon>
        <taxon>Pristionchus</taxon>
    </lineage>
</organism>
<comment type="subcellular location">
    <subcellularLocation>
        <location evidence="1 8">Cytoplasm</location>
        <location evidence="1 8">Cytoskeleton</location>
    </subcellularLocation>
</comment>
<dbReference type="PANTHER" id="PTHR11886">
    <property type="entry name" value="DYNEIN LIGHT CHAIN"/>
    <property type="match status" value="1"/>
</dbReference>
<evidence type="ECO:0000256" key="6">
    <source>
        <dbReference type="ARBA" id="ARBA00023175"/>
    </source>
</evidence>
<proteinExistence type="inferred from homology"/>
<comment type="caution">
    <text evidence="9">The sequence shown here is derived from an EMBL/GenBank/DDBJ whole genome shotgun (WGS) entry which is preliminary data.</text>
</comment>
<dbReference type="SUPFAM" id="SSF54648">
    <property type="entry name" value="DLC"/>
    <property type="match status" value="1"/>
</dbReference>
<dbReference type="InterPro" id="IPR001372">
    <property type="entry name" value="Dynein_light_chain_typ-1/2"/>
</dbReference>
<dbReference type="EMBL" id="BTSY01000004">
    <property type="protein sequence ID" value="GMT24743.1"/>
    <property type="molecule type" value="Genomic_DNA"/>
</dbReference>
<dbReference type="InterPro" id="IPR019763">
    <property type="entry name" value="Dynein_light_1/2_CS"/>
</dbReference>
<dbReference type="Gene3D" id="3.30.740.10">
    <property type="entry name" value="Protein Inhibitor Of Neuronal Nitric Oxide Synthase"/>
    <property type="match status" value="1"/>
</dbReference>
<evidence type="ECO:0000256" key="1">
    <source>
        <dbReference type="ARBA" id="ARBA00004245"/>
    </source>
</evidence>
<keyword evidence="7 8" id="KW-0206">Cytoskeleton</keyword>